<dbReference type="AlphaFoldDB" id="A0AAN7UD60"/>
<keyword evidence="3" id="KW-1185">Reference proteome</keyword>
<sequence length="179" mass="20455">MYCIKKNNVISPRFRNYLEKNNYTKNKFLRIVSKRIESLYNSVFEDVKYNIYQKKLNKAYVMILSQESAKHLVELNNLHVILYKEGYRSAVSPSISSLTTITTTTTRKKTVETKTTTNTIVSTFPGITGDVYCTTISTKSKITPTSRESKVKGIRSTTTTSSWSAPPFQPKRNSSKNQK</sequence>
<name>A0AAN7UD60_9MYCE</name>
<comment type="caution">
    <text evidence="2">The sequence shown here is derived from an EMBL/GenBank/DDBJ whole genome shotgun (WGS) entry which is preliminary data.</text>
</comment>
<evidence type="ECO:0000313" key="2">
    <source>
        <dbReference type="EMBL" id="KAK5584115.1"/>
    </source>
</evidence>
<evidence type="ECO:0000256" key="1">
    <source>
        <dbReference type="SAM" id="MobiDB-lite"/>
    </source>
</evidence>
<gene>
    <name evidence="2" type="ORF">RB653_005722</name>
</gene>
<dbReference type="EMBL" id="JAVFKY010000001">
    <property type="protein sequence ID" value="KAK5584115.1"/>
    <property type="molecule type" value="Genomic_DNA"/>
</dbReference>
<organism evidence="2 3">
    <name type="scientific">Dictyostelium firmibasis</name>
    <dbReference type="NCBI Taxonomy" id="79012"/>
    <lineage>
        <taxon>Eukaryota</taxon>
        <taxon>Amoebozoa</taxon>
        <taxon>Evosea</taxon>
        <taxon>Eumycetozoa</taxon>
        <taxon>Dictyostelia</taxon>
        <taxon>Dictyosteliales</taxon>
        <taxon>Dictyosteliaceae</taxon>
        <taxon>Dictyostelium</taxon>
    </lineage>
</organism>
<accession>A0AAN7UD60</accession>
<evidence type="ECO:0000313" key="3">
    <source>
        <dbReference type="Proteomes" id="UP001344447"/>
    </source>
</evidence>
<reference evidence="2 3" key="1">
    <citation type="submission" date="2023-11" db="EMBL/GenBank/DDBJ databases">
        <title>Dfirmibasis_genome.</title>
        <authorList>
            <person name="Edelbroek B."/>
            <person name="Kjellin J."/>
            <person name="Jerlstrom-Hultqvist J."/>
            <person name="Soderbom F."/>
        </authorList>
    </citation>
    <scope>NUCLEOTIDE SEQUENCE [LARGE SCALE GENOMIC DNA]</scope>
    <source>
        <strain evidence="2 3">TNS-C-14</strain>
    </source>
</reference>
<feature type="region of interest" description="Disordered" evidence="1">
    <location>
        <begin position="144"/>
        <end position="179"/>
    </location>
</feature>
<proteinExistence type="predicted"/>
<protein>
    <submittedName>
        <fullName evidence="2">Uncharacterized protein</fullName>
    </submittedName>
</protein>
<dbReference type="Proteomes" id="UP001344447">
    <property type="component" value="Unassembled WGS sequence"/>
</dbReference>